<keyword evidence="3" id="KW-1185">Reference proteome</keyword>
<organism evidence="2 3">
    <name type="scientific">Vibrio tapetis subsp. tapetis</name>
    <dbReference type="NCBI Taxonomy" id="1671868"/>
    <lineage>
        <taxon>Bacteria</taxon>
        <taxon>Pseudomonadati</taxon>
        <taxon>Pseudomonadota</taxon>
        <taxon>Gammaproteobacteria</taxon>
        <taxon>Vibrionales</taxon>
        <taxon>Vibrionaceae</taxon>
        <taxon>Vibrio</taxon>
    </lineage>
</organism>
<dbReference type="AlphaFoldDB" id="A0A2N8ZKT1"/>
<name>A0A2N8ZKT1_9VIBR</name>
<feature type="compositionally biased region" description="Polar residues" evidence="1">
    <location>
        <begin position="10"/>
        <end position="21"/>
    </location>
</feature>
<evidence type="ECO:0000256" key="1">
    <source>
        <dbReference type="SAM" id="MobiDB-lite"/>
    </source>
</evidence>
<reference evidence="2 3" key="1">
    <citation type="submission" date="2017-10" db="EMBL/GenBank/DDBJ databases">
        <authorList>
            <person name="Banno H."/>
            <person name="Chua N.-H."/>
        </authorList>
    </citation>
    <scope>NUCLEOTIDE SEQUENCE [LARGE SCALE GENOMIC DNA]</scope>
    <source>
        <strain evidence="2">Vibrio tapetis CECT4600</strain>
    </source>
</reference>
<accession>A0A2N8ZKT1</accession>
<dbReference type="EMBL" id="LT960612">
    <property type="protein sequence ID" value="SON52521.1"/>
    <property type="molecule type" value="Genomic_DNA"/>
</dbReference>
<protein>
    <submittedName>
        <fullName evidence="2">Uncharacterized protein</fullName>
    </submittedName>
</protein>
<evidence type="ECO:0000313" key="3">
    <source>
        <dbReference type="Proteomes" id="UP000235828"/>
    </source>
</evidence>
<dbReference type="KEGG" id="vta:B0910"/>
<evidence type="ECO:0000313" key="2">
    <source>
        <dbReference type="EMBL" id="SON52521.1"/>
    </source>
</evidence>
<proteinExistence type="predicted"/>
<feature type="region of interest" description="Disordered" evidence="1">
    <location>
        <begin position="1"/>
        <end position="21"/>
    </location>
</feature>
<sequence>MDEEAKGISNAPTTNACQNSVAREKPNEAATMPDSDIKNNFLLDTPLSIMPVNFWLMKIVINETVAVYKPRKIGSVFKAVTKNKLIIGIKNAKANAVKPLIIKYTPDCPVINAISFFNIKHTPFQTLIRPNHS</sequence>
<gene>
    <name evidence="2" type="ORF">VTAP4600_B0910</name>
</gene>
<dbReference type="Proteomes" id="UP000235828">
    <property type="component" value="Chromosome B"/>
</dbReference>